<evidence type="ECO:0000256" key="5">
    <source>
        <dbReference type="ARBA" id="ARBA00023040"/>
    </source>
</evidence>
<dbReference type="PROSITE" id="PS50262">
    <property type="entry name" value="G_PROTEIN_RECEP_F1_2"/>
    <property type="match status" value="1"/>
</dbReference>
<keyword evidence="4 10" id="KW-1133">Transmembrane helix</keyword>
<dbReference type="InterPro" id="IPR000276">
    <property type="entry name" value="GPCR_Rhodpsn"/>
</dbReference>
<evidence type="ECO:0000256" key="2">
    <source>
        <dbReference type="ARBA" id="ARBA00022475"/>
    </source>
</evidence>
<accession>A0A2G8KUN2</accession>
<feature type="domain" description="G-protein coupled receptors family 1 profile" evidence="11">
    <location>
        <begin position="39"/>
        <end position="391"/>
    </location>
</feature>
<evidence type="ECO:0000256" key="1">
    <source>
        <dbReference type="ARBA" id="ARBA00004651"/>
    </source>
</evidence>
<comment type="caution">
    <text evidence="12">The sequence shown here is derived from an EMBL/GenBank/DDBJ whole genome shotgun (WGS) entry which is preliminary data.</text>
</comment>
<evidence type="ECO:0000256" key="3">
    <source>
        <dbReference type="ARBA" id="ARBA00022692"/>
    </source>
</evidence>
<dbReference type="STRING" id="307972.A0A2G8KUN2"/>
<keyword evidence="2" id="KW-1003">Cell membrane</keyword>
<evidence type="ECO:0000256" key="10">
    <source>
        <dbReference type="SAM" id="Phobius"/>
    </source>
</evidence>
<feature type="transmembrane region" description="Helical" evidence="10">
    <location>
        <begin position="133"/>
        <end position="156"/>
    </location>
</feature>
<dbReference type="Proteomes" id="UP000230750">
    <property type="component" value="Unassembled WGS sequence"/>
</dbReference>
<organism evidence="12 13">
    <name type="scientific">Stichopus japonicus</name>
    <name type="common">Sea cucumber</name>
    <dbReference type="NCBI Taxonomy" id="307972"/>
    <lineage>
        <taxon>Eukaryota</taxon>
        <taxon>Metazoa</taxon>
        <taxon>Echinodermata</taxon>
        <taxon>Eleutherozoa</taxon>
        <taxon>Echinozoa</taxon>
        <taxon>Holothuroidea</taxon>
        <taxon>Aspidochirotacea</taxon>
        <taxon>Aspidochirotida</taxon>
        <taxon>Stichopodidae</taxon>
        <taxon>Apostichopus</taxon>
    </lineage>
</organism>
<feature type="transmembrane region" description="Helical" evidence="10">
    <location>
        <begin position="187"/>
        <end position="210"/>
    </location>
</feature>
<dbReference type="PRINTS" id="PR00237">
    <property type="entry name" value="GPCRRHODOPSN"/>
</dbReference>
<keyword evidence="6 10" id="KW-0472">Membrane</keyword>
<evidence type="ECO:0000256" key="4">
    <source>
        <dbReference type="ARBA" id="ARBA00022989"/>
    </source>
</evidence>
<comment type="similarity">
    <text evidence="9">Belongs to the G-protein coupled receptor 1 family.</text>
</comment>
<dbReference type="SUPFAM" id="SSF81321">
    <property type="entry name" value="Family A G protein-coupled receptor-like"/>
    <property type="match status" value="1"/>
</dbReference>
<evidence type="ECO:0000313" key="13">
    <source>
        <dbReference type="Proteomes" id="UP000230750"/>
    </source>
</evidence>
<reference evidence="12 13" key="1">
    <citation type="journal article" date="2017" name="PLoS Biol.">
        <title>The sea cucumber genome provides insights into morphological evolution and visceral regeneration.</title>
        <authorList>
            <person name="Zhang X."/>
            <person name="Sun L."/>
            <person name="Yuan J."/>
            <person name="Sun Y."/>
            <person name="Gao Y."/>
            <person name="Zhang L."/>
            <person name="Li S."/>
            <person name="Dai H."/>
            <person name="Hamel J.F."/>
            <person name="Liu C."/>
            <person name="Yu Y."/>
            <person name="Liu S."/>
            <person name="Lin W."/>
            <person name="Guo K."/>
            <person name="Jin S."/>
            <person name="Xu P."/>
            <person name="Storey K.B."/>
            <person name="Huan P."/>
            <person name="Zhang T."/>
            <person name="Zhou Y."/>
            <person name="Zhang J."/>
            <person name="Lin C."/>
            <person name="Li X."/>
            <person name="Xing L."/>
            <person name="Huo D."/>
            <person name="Sun M."/>
            <person name="Wang L."/>
            <person name="Mercier A."/>
            <person name="Li F."/>
            <person name="Yang H."/>
            <person name="Xiang J."/>
        </authorList>
    </citation>
    <scope>NUCLEOTIDE SEQUENCE [LARGE SCALE GENOMIC DNA]</scope>
    <source>
        <strain evidence="12">Shaxun</strain>
        <tissue evidence="12">Muscle</tissue>
    </source>
</reference>
<proteinExistence type="inferred from homology"/>
<dbReference type="PANTHER" id="PTHR22752">
    <property type="entry name" value="G PROTEIN-COUPLED RECEPTOR"/>
    <property type="match status" value="1"/>
</dbReference>
<feature type="transmembrane region" description="Helical" evidence="10">
    <location>
        <begin position="336"/>
        <end position="355"/>
    </location>
</feature>
<gene>
    <name evidence="12" type="ORF">BSL78_11387</name>
</gene>
<feature type="transmembrane region" description="Helical" evidence="10">
    <location>
        <begin position="102"/>
        <end position="121"/>
    </location>
</feature>
<dbReference type="Pfam" id="PF00001">
    <property type="entry name" value="7tm_1"/>
    <property type="match status" value="1"/>
</dbReference>
<dbReference type="Gene3D" id="1.20.1070.10">
    <property type="entry name" value="Rhodopsin 7-helix transmembrane proteins"/>
    <property type="match status" value="2"/>
</dbReference>
<dbReference type="OrthoDB" id="2101615at2759"/>
<name>A0A2G8KUN2_STIJA</name>
<evidence type="ECO:0000256" key="7">
    <source>
        <dbReference type="ARBA" id="ARBA00023170"/>
    </source>
</evidence>
<comment type="subcellular location">
    <subcellularLocation>
        <location evidence="1">Cell membrane</location>
        <topology evidence="1">Multi-pass membrane protein</topology>
    </subcellularLocation>
</comment>
<evidence type="ECO:0000259" key="11">
    <source>
        <dbReference type="PROSITE" id="PS50262"/>
    </source>
</evidence>
<dbReference type="EMBL" id="MRZV01000359">
    <property type="protein sequence ID" value="PIK51714.1"/>
    <property type="molecule type" value="Genomic_DNA"/>
</dbReference>
<keyword evidence="5 9" id="KW-0297">G-protein coupled receptor</keyword>
<dbReference type="GO" id="GO:0005886">
    <property type="term" value="C:plasma membrane"/>
    <property type="evidence" value="ECO:0007669"/>
    <property type="project" value="UniProtKB-SubCell"/>
</dbReference>
<keyword evidence="13" id="KW-1185">Reference proteome</keyword>
<dbReference type="AlphaFoldDB" id="A0A2G8KUN2"/>
<protein>
    <submittedName>
        <fullName evidence="12">Putative 5-hydroxytryptamine receptor 7</fullName>
    </submittedName>
</protein>
<feature type="transmembrane region" description="Helical" evidence="10">
    <location>
        <begin position="28"/>
        <end position="48"/>
    </location>
</feature>
<feature type="transmembrane region" description="Helical" evidence="10">
    <location>
        <begin position="60"/>
        <end position="82"/>
    </location>
</feature>
<dbReference type="CDD" id="cd00637">
    <property type="entry name" value="7tm_classA_rhodopsin-like"/>
    <property type="match status" value="1"/>
</dbReference>
<keyword evidence="8 9" id="KW-0807">Transducer</keyword>
<evidence type="ECO:0000256" key="9">
    <source>
        <dbReference type="RuleBase" id="RU000688"/>
    </source>
</evidence>
<dbReference type="PROSITE" id="PS00237">
    <property type="entry name" value="G_PROTEIN_RECEP_F1_1"/>
    <property type="match status" value="1"/>
</dbReference>
<evidence type="ECO:0000313" key="12">
    <source>
        <dbReference type="EMBL" id="PIK51714.1"/>
    </source>
</evidence>
<keyword evidence="7 9" id="KW-0675">Receptor</keyword>
<sequence>MENTTLLTTNDTGDMDPDTKLNCLQSTILLTIIVTAIVANLSVIIVILRNESLRRNSHNILILNLAVADLGTSIGSMLVSFIANFKGGWILKQHMWACSLNVSVSIVCYFGSFGAIISIALHRYLLVVQSNRFNVTITYSYVMIAISWAVAVILTVPSATGWTTEVVYIDFLHHCGQDWSENCRLSYFAIFFPYVLVIPLMIFCYTSIALEIRKSQAKINTFRQRVTSSIRRLTRRDRNLGIQDNIEISTSQDVRIEEDGATPTSQSSVDKRQGLYISDWDEYEKEYKEICYTLRRAGSMLEPSRLTTTKKSRFTSKSIVQKRDMKLRSFLGADKLVAIAGALVVMTTFVCWTPYSIVKVKLCDSTDTSQQIWIICRFLSYSNSAINPLIYSIFNRGLHTALVRGYIQFFKRIKSCCHA</sequence>
<evidence type="ECO:0000256" key="8">
    <source>
        <dbReference type="ARBA" id="ARBA00023224"/>
    </source>
</evidence>
<dbReference type="InterPro" id="IPR017452">
    <property type="entry name" value="GPCR_Rhodpsn_7TM"/>
</dbReference>
<evidence type="ECO:0000256" key="6">
    <source>
        <dbReference type="ARBA" id="ARBA00023136"/>
    </source>
</evidence>
<dbReference type="GO" id="GO:0004930">
    <property type="term" value="F:G protein-coupled receptor activity"/>
    <property type="evidence" value="ECO:0007669"/>
    <property type="project" value="UniProtKB-KW"/>
</dbReference>
<keyword evidence="3 9" id="KW-0812">Transmembrane</keyword>